<protein>
    <recommendedName>
        <fullName evidence="5">Methyl-accepting transducer domain-containing protein</fullName>
    </recommendedName>
</protein>
<keyword evidence="4" id="KW-0472">Membrane</keyword>
<dbReference type="SMART" id="SM00283">
    <property type="entry name" value="MA"/>
    <property type="match status" value="1"/>
</dbReference>
<keyword evidence="1" id="KW-0145">Chemotaxis</keyword>
<dbReference type="GO" id="GO:0007165">
    <property type="term" value="P:signal transduction"/>
    <property type="evidence" value="ECO:0007669"/>
    <property type="project" value="UniProtKB-KW"/>
</dbReference>
<feature type="domain" description="Methyl-accepting transducer" evidence="5">
    <location>
        <begin position="147"/>
        <end position="294"/>
    </location>
</feature>
<dbReference type="AlphaFoldDB" id="A0AAW2H6P2"/>
<dbReference type="GO" id="GO:0005886">
    <property type="term" value="C:plasma membrane"/>
    <property type="evidence" value="ECO:0007669"/>
    <property type="project" value="TreeGrafter"/>
</dbReference>
<organism evidence="6">
    <name type="scientific">Menopon gallinae</name>
    <name type="common">poultry shaft louse</name>
    <dbReference type="NCBI Taxonomy" id="328185"/>
    <lineage>
        <taxon>Eukaryota</taxon>
        <taxon>Metazoa</taxon>
        <taxon>Ecdysozoa</taxon>
        <taxon>Arthropoda</taxon>
        <taxon>Hexapoda</taxon>
        <taxon>Insecta</taxon>
        <taxon>Pterygota</taxon>
        <taxon>Neoptera</taxon>
        <taxon>Paraneoptera</taxon>
        <taxon>Psocodea</taxon>
        <taxon>Troctomorpha</taxon>
        <taxon>Phthiraptera</taxon>
        <taxon>Amblycera</taxon>
        <taxon>Menoponidae</taxon>
        <taxon>Menopon</taxon>
    </lineage>
</organism>
<evidence type="ECO:0000256" key="3">
    <source>
        <dbReference type="SAM" id="Coils"/>
    </source>
</evidence>
<evidence type="ECO:0000313" key="6">
    <source>
        <dbReference type="EMBL" id="KAL0264020.1"/>
    </source>
</evidence>
<dbReference type="GO" id="GO:0006935">
    <property type="term" value="P:chemotaxis"/>
    <property type="evidence" value="ECO:0007669"/>
    <property type="project" value="UniProtKB-KW"/>
</dbReference>
<dbReference type="SUPFAM" id="SSF58104">
    <property type="entry name" value="Methyl-accepting chemotaxis protein (MCP) signaling domain"/>
    <property type="match status" value="1"/>
</dbReference>
<dbReference type="Pfam" id="PF00015">
    <property type="entry name" value="MCPsignal"/>
    <property type="match status" value="1"/>
</dbReference>
<keyword evidence="4" id="KW-1133">Transmembrane helix</keyword>
<proteinExistence type="predicted"/>
<dbReference type="PANTHER" id="PTHR43531">
    <property type="entry name" value="PROTEIN ICFG"/>
    <property type="match status" value="1"/>
</dbReference>
<dbReference type="PRINTS" id="PR00260">
    <property type="entry name" value="CHEMTRNSDUCR"/>
</dbReference>
<dbReference type="InterPro" id="IPR004090">
    <property type="entry name" value="Chemotax_Me-accpt_rcpt"/>
</dbReference>
<comment type="caution">
    <text evidence="6">The sequence shown here is derived from an EMBL/GenBank/DDBJ whole genome shotgun (WGS) entry which is preliminary data.</text>
</comment>
<evidence type="ECO:0000259" key="5">
    <source>
        <dbReference type="PROSITE" id="PS50111"/>
    </source>
</evidence>
<accession>A0AAW2H6P2</accession>
<dbReference type="EMBL" id="JARGDH010000035">
    <property type="protein sequence ID" value="KAL0264020.1"/>
    <property type="molecule type" value="Genomic_DNA"/>
</dbReference>
<keyword evidence="2" id="KW-0807">Transducer</keyword>
<name>A0AAW2H6P2_9NEOP</name>
<dbReference type="PROSITE" id="PS50111">
    <property type="entry name" value="CHEMOTAXIS_TRANSDUC_2"/>
    <property type="match status" value="1"/>
</dbReference>
<evidence type="ECO:0000256" key="1">
    <source>
        <dbReference type="ARBA" id="ARBA00022500"/>
    </source>
</evidence>
<keyword evidence="4" id="KW-0812">Transmembrane</keyword>
<keyword evidence="3" id="KW-0175">Coiled coil</keyword>
<dbReference type="Gene3D" id="1.10.287.950">
    <property type="entry name" value="Methyl-accepting chemotaxis protein"/>
    <property type="match status" value="1"/>
</dbReference>
<feature type="coiled-coil region" evidence="3">
    <location>
        <begin position="369"/>
        <end position="449"/>
    </location>
</feature>
<dbReference type="PANTHER" id="PTHR43531:SF11">
    <property type="entry name" value="METHYL-ACCEPTING CHEMOTAXIS PROTEIN 3"/>
    <property type="match status" value="1"/>
</dbReference>
<gene>
    <name evidence="6" type="ORF">PYX00_011020</name>
</gene>
<evidence type="ECO:0000256" key="4">
    <source>
        <dbReference type="SAM" id="Phobius"/>
    </source>
</evidence>
<dbReference type="InterPro" id="IPR004089">
    <property type="entry name" value="MCPsignal_dom"/>
</dbReference>
<reference evidence="6" key="1">
    <citation type="journal article" date="2024" name="Gigascience">
        <title>Chromosome-level genome of the poultry shaft louse Menopon gallinae provides insight into the host-switching and adaptive evolution of parasitic lice.</title>
        <authorList>
            <person name="Xu Y."/>
            <person name="Ma L."/>
            <person name="Liu S."/>
            <person name="Liang Y."/>
            <person name="Liu Q."/>
            <person name="He Z."/>
            <person name="Tian L."/>
            <person name="Duan Y."/>
            <person name="Cai W."/>
            <person name="Li H."/>
            <person name="Song F."/>
        </authorList>
    </citation>
    <scope>NUCLEOTIDE SEQUENCE</scope>
    <source>
        <strain evidence="6">Cailab_2023a</strain>
    </source>
</reference>
<evidence type="ECO:0000256" key="2">
    <source>
        <dbReference type="PROSITE-ProRule" id="PRU00284"/>
    </source>
</evidence>
<dbReference type="GO" id="GO:0004888">
    <property type="term" value="F:transmembrane signaling receptor activity"/>
    <property type="evidence" value="ECO:0007669"/>
    <property type="project" value="InterPro"/>
</dbReference>
<dbReference type="InterPro" id="IPR051310">
    <property type="entry name" value="MCP_chemotaxis"/>
</dbReference>
<sequence>MLYSALEILNISYSQAKVINKFSDLPLVKDYLYSHTSNQSLADTLGLPTCMRRTSVLQDQLVTAIGTQRYTKVAKFYFLVYFSFLLISYAIQAYLQKLENIRLYRIKKQYEDLAQKPYSLEDLDSYKAPVDYYDPLDLKDAFEVFLSLSDSLEKQFGVAKQIGNLARSITSENKTINDLSGRSQNAVSQLEETAHKGMQLTQKTIKAIKEVQASSGEVNEKIFAISNISSRTNMLAINAAIESAHAGEAGKGFSVVSEEVRSLANLTSTRATQIKKNMGEMLQTVNESVSIREKELQISRILSKTLFWHEQVDPALAEAIAHKEAFLSAWYEKKKKYQDRVELLNQVEVHLKKVKQELFYKQRVISRYYEQALDALEKLKVKKESIQKAILQQNTYPASHLEYIKKSLEKEELTLQDLYARIKEQELKIQELKEKEKSLISLLTQEERT</sequence>
<feature type="transmembrane region" description="Helical" evidence="4">
    <location>
        <begin position="76"/>
        <end position="95"/>
    </location>
</feature>